<protein>
    <submittedName>
        <fullName evidence="2">Putative ixodes 26 kDa salivary protein</fullName>
    </submittedName>
</protein>
<organism evidence="2">
    <name type="scientific">Ixodes ricinus</name>
    <name type="common">Common tick</name>
    <name type="synonym">Acarus ricinus</name>
    <dbReference type="NCBI Taxonomy" id="34613"/>
    <lineage>
        <taxon>Eukaryota</taxon>
        <taxon>Metazoa</taxon>
        <taxon>Ecdysozoa</taxon>
        <taxon>Arthropoda</taxon>
        <taxon>Chelicerata</taxon>
        <taxon>Arachnida</taxon>
        <taxon>Acari</taxon>
        <taxon>Parasitiformes</taxon>
        <taxon>Ixodida</taxon>
        <taxon>Ixodoidea</taxon>
        <taxon>Ixodidae</taxon>
        <taxon>Ixodinae</taxon>
        <taxon>Ixodes</taxon>
    </lineage>
</organism>
<evidence type="ECO:0000313" key="2">
    <source>
        <dbReference type="EMBL" id="JAA71705.1"/>
    </source>
</evidence>
<proteinExistence type="evidence at transcript level"/>
<evidence type="ECO:0000256" key="1">
    <source>
        <dbReference type="SAM" id="SignalP"/>
    </source>
</evidence>
<feature type="chain" id="PRO_5005518716" evidence="1">
    <location>
        <begin position="20"/>
        <end position="215"/>
    </location>
</feature>
<accession>A0A0K8RKT5</accession>
<name>A0A0K8RKT5_IXORI</name>
<sequence length="215" mass="24289">MKVLTKALTFALCLFCISAKPRPLRTNRQGVSREKIITISYLLDGNEFRDEDASNDSGVKHWLQEAQEEAQTLLKQQTKAEIKFDIINISLTDKELTGKLFNWTSMGSCGSESLMNAGTVLGEIKSESTHWPLRPHIICVLTKLKLYQDDLINLLALPMASVIWNNTSINATFEECLMTSTQDDCHVLNIFKRVGSKHTSILITCRPAILWCPFR</sequence>
<dbReference type="EMBL" id="GADI01002103">
    <property type="protein sequence ID" value="JAA71705.1"/>
    <property type="molecule type" value="mRNA"/>
</dbReference>
<feature type="signal peptide" evidence="1">
    <location>
        <begin position="1"/>
        <end position="19"/>
    </location>
</feature>
<reference evidence="2" key="1">
    <citation type="submission" date="2012-12" db="EMBL/GenBank/DDBJ databases">
        <title>Identification and characterization of a phenylalanine ammonia-lyase gene family in Isatis indigotica Fort.</title>
        <authorList>
            <person name="Liu Q."/>
            <person name="Chen J."/>
            <person name="Zhou X."/>
            <person name="Di P."/>
            <person name="Xiao Y."/>
            <person name="Xuan H."/>
            <person name="Zhang L."/>
            <person name="Chen W."/>
        </authorList>
    </citation>
    <scope>NUCLEOTIDE SEQUENCE</scope>
    <source>
        <tissue evidence="2">Salivary gland</tissue>
    </source>
</reference>
<keyword evidence="1" id="KW-0732">Signal</keyword>
<dbReference type="AlphaFoldDB" id="A0A0K8RKT5"/>